<dbReference type="Proteomes" id="UP000199403">
    <property type="component" value="Unassembled WGS sequence"/>
</dbReference>
<dbReference type="STRING" id="1416801.SAMN05192553_10147"/>
<protein>
    <submittedName>
        <fullName evidence="1">Uncharacterized protein</fullName>
    </submittedName>
</protein>
<evidence type="ECO:0000313" key="1">
    <source>
        <dbReference type="EMBL" id="SEI73782.1"/>
    </source>
</evidence>
<keyword evidence="2" id="KW-1185">Reference proteome</keyword>
<evidence type="ECO:0000313" key="2">
    <source>
        <dbReference type="Proteomes" id="UP000199403"/>
    </source>
</evidence>
<name>A0A1H6TDD8_9BACT</name>
<accession>A0A1H6TDD8</accession>
<reference evidence="2" key="1">
    <citation type="submission" date="2016-10" db="EMBL/GenBank/DDBJ databases">
        <authorList>
            <person name="Varghese N."/>
            <person name="Submissions S."/>
        </authorList>
    </citation>
    <scope>NUCLEOTIDE SEQUENCE [LARGE SCALE GENOMIC DNA]</scope>
    <source>
        <strain evidence="2">IBRC-M 10761</strain>
    </source>
</reference>
<sequence length="825" mass="92779">MAVVAHLLPMKLTTWICICLLVLPGRSFAQEVAFETAFFRLVLDQQGQVQSLFDKVHQTEYGLATDSRFFMQIRVSGEVFFPEKLVVQEDRLYLDFPVPAVQIEIEPRIFPNYLRFEIRSITNEDRVDWVVWGPFATSIQEIIGETVGVVRNESFAVGIQALNVKTLGGFPDAESDIEPAYDIFETGDLVDVEASWRNQKFYRGQTAKVIENGSLLQVYSRNRGEDRVIANLGHDRYLAPAYEDGGPVGSAITLFGCPATQALDLIGEIELQEGLPHPMIDGVWAKKSRKATASYLIIDFTVDTIDEALDLTEKAGLDYLYHGGPFKSWGHFDLIAEAFPENWKSMKVAVTRARDRGIALGVHTLSNFISTKDFYVTPVPDPRLAKVGYSRLSRALDRTDEAVFVESPDFFNQMENNTLQAVQVGNEIIRYRSVSTEAPWRLEGCLRGAFGTAPAAHSAGAEIGKLTDHGYKVFLGDVDLSREMASTLARLFNETGLKQISFDGLEGNWSTGMGQYARSLFTKTWFDELNPDLQGTVINDASNPSHFNWHINTRYNWGEPWYAGFRESQTNYRLMNQDFYKRNLLPAMLGWFSMRPETSLEDTEWLLARAAGFDAGFAFNLSLDAVAKNGQSTAIFEAIKTWETARMQGAFSDGQKRRMQDIQNEFRLESDGPDQWKLIPYALVRIEHANRLKQPGEPTQTDLTWHNPHEKQALQCMLSLIPEEGGSQATATNITLTLNQFHSWEVPVRLQANQHVKLNEDGSLVVYDRQWNKLSEMASPEAVPWLEKGGNELSVTADFNAAPGALLKVEIKTRGMAENVSVRAQ</sequence>
<organism evidence="1 2">
    <name type="scientific">Cyclobacterium xiamenense</name>
    <dbReference type="NCBI Taxonomy" id="1297121"/>
    <lineage>
        <taxon>Bacteria</taxon>
        <taxon>Pseudomonadati</taxon>
        <taxon>Bacteroidota</taxon>
        <taxon>Cytophagia</taxon>
        <taxon>Cytophagales</taxon>
        <taxon>Cyclobacteriaceae</taxon>
        <taxon>Cyclobacterium</taxon>
    </lineage>
</organism>
<dbReference type="AlphaFoldDB" id="A0A1H6TDD8"/>
<gene>
    <name evidence="1" type="ORF">SAMN05192553_10147</name>
</gene>
<dbReference type="EMBL" id="FNZH01000001">
    <property type="protein sequence ID" value="SEI73782.1"/>
    <property type="molecule type" value="Genomic_DNA"/>
</dbReference>
<proteinExistence type="predicted"/>